<comment type="caution">
    <text evidence="1">The sequence shown here is derived from an EMBL/GenBank/DDBJ whole genome shotgun (WGS) entry which is preliminary data.</text>
</comment>
<evidence type="ECO:0000313" key="2">
    <source>
        <dbReference type="Proteomes" id="UP001497535"/>
    </source>
</evidence>
<name>A0ACB1A1I9_MELEN</name>
<gene>
    <name evidence="1" type="ORF">MENTE1834_LOCUS31723</name>
</gene>
<sequence length="189" mass="21859">MLYVPPQIITTTVTTTLTKTTPAITNFSGKLSPSPTAGTKEGNVTQTAKVKEVKDTEEKTGTSWIWVIVIIVVLVVIGIGFTIWFCISKKQQKNRKKQAEEYIGNVKQRSSEDKYVLELFDKMDEYDAFMYKKVLFKLYLPELKKKGLATVGKFEDWRDKNGFSKKEDENPKRFNWRIEEEIECREEKG</sequence>
<dbReference type="EMBL" id="CAVMJV010000053">
    <property type="protein sequence ID" value="CAK5084331.1"/>
    <property type="molecule type" value="Genomic_DNA"/>
</dbReference>
<keyword evidence="2" id="KW-1185">Reference proteome</keyword>
<proteinExistence type="predicted"/>
<protein>
    <submittedName>
        <fullName evidence="1">Uncharacterized protein</fullName>
    </submittedName>
</protein>
<organism evidence="1 2">
    <name type="scientific">Meloidogyne enterolobii</name>
    <name type="common">Root-knot nematode worm</name>
    <name type="synonym">Meloidogyne mayaguensis</name>
    <dbReference type="NCBI Taxonomy" id="390850"/>
    <lineage>
        <taxon>Eukaryota</taxon>
        <taxon>Metazoa</taxon>
        <taxon>Ecdysozoa</taxon>
        <taxon>Nematoda</taxon>
        <taxon>Chromadorea</taxon>
        <taxon>Rhabditida</taxon>
        <taxon>Tylenchina</taxon>
        <taxon>Tylenchomorpha</taxon>
        <taxon>Tylenchoidea</taxon>
        <taxon>Meloidogynidae</taxon>
        <taxon>Meloidogyninae</taxon>
        <taxon>Meloidogyne</taxon>
    </lineage>
</organism>
<reference evidence="1" key="1">
    <citation type="submission" date="2023-11" db="EMBL/GenBank/DDBJ databases">
        <authorList>
            <person name="Poullet M."/>
        </authorList>
    </citation>
    <scope>NUCLEOTIDE SEQUENCE</scope>
    <source>
        <strain evidence="1">E1834</strain>
    </source>
</reference>
<accession>A0ACB1A1I9</accession>
<evidence type="ECO:0000313" key="1">
    <source>
        <dbReference type="EMBL" id="CAK5084331.1"/>
    </source>
</evidence>
<dbReference type="Proteomes" id="UP001497535">
    <property type="component" value="Unassembled WGS sequence"/>
</dbReference>